<comment type="caution">
    <text evidence="3">The sequence shown here is derived from an EMBL/GenBank/DDBJ whole genome shotgun (WGS) entry which is preliminary data.</text>
</comment>
<feature type="coiled-coil region" evidence="1">
    <location>
        <begin position="4"/>
        <end position="31"/>
    </location>
</feature>
<evidence type="ECO:0008006" key="5">
    <source>
        <dbReference type="Google" id="ProtNLM"/>
    </source>
</evidence>
<accession>A0ABR5AK22</accession>
<feature type="region of interest" description="Disordered" evidence="2">
    <location>
        <begin position="33"/>
        <end position="81"/>
    </location>
</feature>
<protein>
    <recommendedName>
        <fullName evidence="5">Spore coat protein</fullName>
    </recommendedName>
</protein>
<reference evidence="3 4" key="1">
    <citation type="submission" date="2014-12" db="EMBL/GenBank/DDBJ databases">
        <title>Draft genome sequence of Paenibacillus kamchatkensis strain B-2647.</title>
        <authorList>
            <person name="Karlyshev A.V."/>
            <person name="Kudryashova E.B."/>
        </authorList>
    </citation>
    <scope>NUCLEOTIDE SEQUENCE [LARGE SCALE GENOMIC DNA]</scope>
    <source>
        <strain evidence="3 4">VKM B-2647</strain>
    </source>
</reference>
<evidence type="ECO:0000313" key="3">
    <source>
        <dbReference type="EMBL" id="KIL41198.1"/>
    </source>
</evidence>
<gene>
    <name evidence="3" type="ORF">SD70_09275</name>
</gene>
<dbReference type="RefSeq" id="WP_041047289.1">
    <property type="nucleotide sequence ID" value="NZ_JXAK01000012.1"/>
</dbReference>
<evidence type="ECO:0000256" key="1">
    <source>
        <dbReference type="SAM" id="Coils"/>
    </source>
</evidence>
<feature type="compositionally biased region" description="Low complexity" evidence="2">
    <location>
        <begin position="38"/>
        <end position="73"/>
    </location>
</feature>
<dbReference type="Proteomes" id="UP000031967">
    <property type="component" value="Unassembled WGS sequence"/>
</dbReference>
<evidence type="ECO:0000313" key="4">
    <source>
        <dbReference type="Proteomes" id="UP000031967"/>
    </source>
</evidence>
<proteinExistence type="predicted"/>
<evidence type="ECO:0000256" key="2">
    <source>
        <dbReference type="SAM" id="MobiDB-lite"/>
    </source>
</evidence>
<sequence>MIKTQELKTQIEELTKQNDMMLMQLEQMKQIISGGASGPSSGDSNQTQQGASAAGGQAQGNQAQQAQGGAKSQSGGGGNQAAKLANELLQIKGMVTKLEEKTSQYVSSQSSGTLTDKDVVNLVLVLINGMVDWASDFVSSQAASSGQKQ</sequence>
<name>A0ABR5AK22_9BACL</name>
<keyword evidence="4" id="KW-1185">Reference proteome</keyword>
<organism evidence="3 4">
    <name type="scientific">Gordoniibacillus kamchatkensis</name>
    <dbReference type="NCBI Taxonomy" id="1590651"/>
    <lineage>
        <taxon>Bacteria</taxon>
        <taxon>Bacillati</taxon>
        <taxon>Bacillota</taxon>
        <taxon>Bacilli</taxon>
        <taxon>Bacillales</taxon>
        <taxon>Paenibacillaceae</taxon>
        <taxon>Gordoniibacillus</taxon>
    </lineage>
</organism>
<dbReference type="EMBL" id="JXAK01000012">
    <property type="protein sequence ID" value="KIL41198.1"/>
    <property type="molecule type" value="Genomic_DNA"/>
</dbReference>
<keyword evidence="1" id="KW-0175">Coiled coil</keyword>